<reference evidence="2 3" key="1">
    <citation type="submission" date="2016-01" db="EMBL/GenBank/DDBJ databases">
        <title>Genome sequencing of Roseivirga spongicola UST030701-084.</title>
        <authorList>
            <person name="Selvaratnam C."/>
            <person name="Thevarajoo S."/>
            <person name="Goh K.M."/>
            <person name="Ee R."/>
            <person name="Chan K.-G."/>
            <person name="Chong C.S."/>
        </authorList>
    </citation>
    <scope>NUCLEOTIDE SEQUENCE [LARGE SCALE GENOMIC DNA]</scope>
    <source>
        <strain evidence="2 3">UST030701-084</strain>
    </source>
</reference>
<dbReference type="SUPFAM" id="SSF52091">
    <property type="entry name" value="SpoIIaa-like"/>
    <property type="match status" value="1"/>
</dbReference>
<dbReference type="PANTHER" id="PTHR33495">
    <property type="entry name" value="ANTI-SIGMA FACTOR ANTAGONIST TM_1081-RELATED-RELATED"/>
    <property type="match status" value="1"/>
</dbReference>
<dbReference type="Proteomes" id="UP000075606">
    <property type="component" value="Unassembled WGS sequence"/>
</dbReference>
<proteinExistence type="predicted"/>
<protein>
    <submittedName>
        <fullName evidence="2">Anti-anti-sigma factor</fullName>
    </submittedName>
</protein>
<dbReference type="CDD" id="cd07043">
    <property type="entry name" value="STAS_anti-anti-sigma_factors"/>
    <property type="match status" value="1"/>
</dbReference>
<evidence type="ECO:0000259" key="1">
    <source>
        <dbReference type="PROSITE" id="PS50801"/>
    </source>
</evidence>
<dbReference type="EMBL" id="LRPC01000012">
    <property type="protein sequence ID" value="KYG76135.1"/>
    <property type="molecule type" value="Genomic_DNA"/>
</dbReference>
<keyword evidence="3" id="KW-1185">Reference proteome</keyword>
<gene>
    <name evidence="2" type="ORF">AWW68_09990</name>
</gene>
<evidence type="ECO:0000313" key="2">
    <source>
        <dbReference type="EMBL" id="KYG76135.1"/>
    </source>
</evidence>
<dbReference type="Pfam" id="PF01740">
    <property type="entry name" value="STAS"/>
    <property type="match status" value="1"/>
</dbReference>
<sequence>MKFSIEKESLYTVFKLEEEKLDSTLSPELKSELVALQAQGVNNLILNLSATKYADSSGLSALLVGNRAYTENGGAFILSEVTAFVDKLLTISQLNNVLTVLATDEAAKDLILANSPEEEEE</sequence>
<dbReference type="AlphaFoldDB" id="A0A150XBM8"/>
<dbReference type="GO" id="GO:0043856">
    <property type="term" value="F:anti-sigma factor antagonist activity"/>
    <property type="evidence" value="ECO:0007669"/>
    <property type="project" value="TreeGrafter"/>
</dbReference>
<dbReference type="RefSeq" id="WP_068220715.1">
    <property type="nucleotide sequence ID" value="NZ_CP139724.1"/>
</dbReference>
<dbReference type="STRING" id="333140.AWW68_09990"/>
<dbReference type="OrthoDB" id="9796110at2"/>
<organism evidence="2 3">
    <name type="scientific">Roseivirga spongicola</name>
    <dbReference type="NCBI Taxonomy" id="333140"/>
    <lineage>
        <taxon>Bacteria</taxon>
        <taxon>Pseudomonadati</taxon>
        <taxon>Bacteroidota</taxon>
        <taxon>Cytophagia</taxon>
        <taxon>Cytophagales</taxon>
        <taxon>Roseivirgaceae</taxon>
        <taxon>Roseivirga</taxon>
    </lineage>
</organism>
<dbReference type="InterPro" id="IPR036513">
    <property type="entry name" value="STAS_dom_sf"/>
</dbReference>
<dbReference type="Gene3D" id="3.30.750.24">
    <property type="entry name" value="STAS domain"/>
    <property type="match status" value="1"/>
</dbReference>
<feature type="domain" description="STAS" evidence="1">
    <location>
        <begin position="21"/>
        <end position="114"/>
    </location>
</feature>
<name>A0A150XBM8_9BACT</name>
<accession>A0A150XBM8</accession>
<comment type="caution">
    <text evidence="2">The sequence shown here is derived from an EMBL/GenBank/DDBJ whole genome shotgun (WGS) entry which is preliminary data.</text>
</comment>
<evidence type="ECO:0000313" key="3">
    <source>
        <dbReference type="Proteomes" id="UP000075606"/>
    </source>
</evidence>
<dbReference type="PROSITE" id="PS50801">
    <property type="entry name" value="STAS"/>
    <property type="match status" value="1"/>
</dbReference>
<dbReference type="InterPro" id="IPR002645">
    <property type="entry name" value="STAS_dom"/>
</dbReference>